<organism evidence="8 9">
    <name type="scientific">Shimia gijangensis</name>
    <dbReference type="NCBI Taxonomy" id="1470563"/>
    <lineage>
        <taxon>Bacteria</taxon>
        <taxon>Pseudomonadati</taxon>
        <taxon>Pseudomonadota</taxon>
        <taxon>Alphaproteobacteria</taxon>
        <taxon>Rhodobacterales</taxon>
        <taxon>Roseobacteraceae</taxon>
    </lineage>
</organism>
<proteinExistence type="predicted"/>
<evidence type="ECO:0000256" key="1">
    <source>
        <dbReference type="ARBA" id="ARBA00022491"/>
    </source>
</evidence>
<keyword evidence="4" id="KW-0804">Transcription</keyword>
<keyword evidence="3 5" id="KW-0238">DNA-binding</keyword>
<dbReference type="Pfam" id="PF00440">
    <property type="entry name" value="TetR_N"/>
    <property type="match status" value="1"/>
</dbReference>
<dbReference type="RefSeq" id="WP_073250564.1">
    <property type="nucleotide sequence ID" value="NZ_FQZQ01000005.1"/>
</dbReference>
<dbReference type="AlphaFoldDB" id="A0A1M6GGU9"/>
<dbReference type="Proteomes" id="UP000183982">
    <property type="component" value="Unassembled WGS sequence"/>
</dbReference>
<feature type="region of interest" description="Disordered" evidence="6">
    <location>
        <begin position="1"/>
        <end position="22"/>
    </location>
</feature>
<keyword evidence="9" id="KW-1185">Reference proteome</keyword>
<dbReference type="GO" id="GO:0000976">
    <property type="term" value="F:transcription cis-regulatory region binding"/>
    <property type="evidence" value="ECO:0007669"/>
    <property type="project" value="TreeGrafter"/>
</dbReference>
<dbReference type="PROSITE" id="PS50977">
    <property type="entry name" value="HTH_TETR_2"/>
    <property type="match status" value="1"/>
</dbReference>
<dbReference type="InterPro" id="IPR039538">
    <property type="entry name" value="BetI_C"/>
</dbReference>
<evidence type="ECO:0000313" key="9">
    <source>
        <dbReference type="Proteomes" id="UP000183982"/>
    </source>
</evidence>
<dbReference type="Gene3D" id="1.10.357.10">
    <property type="entry name" value="Tetracycline Repressor, domain 2"/>
    <property type="match status" value="1"/>
</dbReference>
<dbReference type="Pfam" id="PF13977">
    <property type="entry name" value="TetR_C_6"/>
    <property type="match status" value="1"/>
</dbReference>
<dbReference type="STRING" id="1470563.SAMN05444000_10525"/>
<protein>
    <submittedName>
        <fullName evidence="8">Transcriptional regulator, TetR family</fullName>
    </submittedName>
</protein>
<evidence type="ECO:0000256" key="4">
    <source>
        <dbReference type="ARBA" id="ARBA00023163"/>
    </source>
</evidence>
<sequence>MNDQTPTGKKPRKERKENADKRRRQLLDAALRSIIQNGLAKTTLATVATEAGLSQGVAVFYYKSKNGLLTAALEDIYQKYEDFWRAALEKAGDDPKTQLLALVNADFDETVCNRETLSVWFSFWGEQKFTPQYADITQHFDHNRVDAIELICKRLFAVNRQDQARELAGWIDTLTDGYWQRMYLFPDTCNRETAIQETLSFLGHILPEHFAPETL</sequence>
<feature type="DNA-binding region" description="H-T-H motif" evidence="5">
    <location>
        <begin position="43"/>
        <end position="62"/>
    </location>
</feature>
<dbReference type="GO" id="GO:0003700">
    <property type="term" value="F:DNA-binding transcription factor activity"/>
    <property type="evidence" value="ECO:0007669"/>
    <property type="project" value="TreeGrafter"/>
</dbReference>
<dbReference type="InterPro" id="IPR050109">
    <property type="entry name" value="HTH-type_TetR-like_transc_reg"/>
</dbReference>
<accession>A0A1M6GGU9</accession>
<dbReference type="SUPFAM" id="SSF46689">
    <property type="entry name" value="Homeodomain-like"/>
    <property type="match status" value="1"/>
</dbReference>
<gene>
    <name evidence="8" type="ORF">SAMN05444000_10525</name>
</gene>
<dbReference type="InterPro" id="IPR036271">
    <property type="entry name" value="Tet_transcr_reg_TetR-rel_C_sf"/>
</dbReference>
<feature type="domain" description="HTH tetR-type" evidence="7">
    <location>
        <begin position="20"/>
        <end position="80"/>
    </location>
</feature>
<dbReference type="SUPFAM" id="SSF48498">
    <property type="entry name" value="Tetracyclin repressor-like, C-terminal domain"/>
    <property type="match status" value="1"/>
</dbReference>
<dbReference type="PANTHER" id="PTHR30055">
    <property type="entry name" value="HTH-TYPE TRANSCRIPTIONAL REGULATOR RUTR"/>
    <property type="match status" value="1"/>
</dbReference>
<evidence type="ECO:0000256" key="5">
    <source>
        <dbReference type="PROSITE-ProRule" id="PRU00335"/>
    </source>
</evidence>
<keyword evidence="1" id="KW-0678">Repressor</keyword>
<keyword evidence="2" id="KW-0805">Transcription regulation</keyword>
<evidence type="ECO:0000259" key="7">
    <source>
        <dbReference type="PROSITE" id="PS50977"/>
    </source>
</evidence>
<dbReference type="PANTHER" id="PTHR30055:SF234">
    <property type="entry name" value="HTH-TYPE TRANSCRIPTIONAL REGULATOR BETI"/>
    <property type="match status" value="1"/>
</dbReference>
<dbReference type="EMBL" id="FQZQ01000005">
    <property type="protein sequence ID" value="SHJ09167.1"/>
    <property type="molecule type" value="Genomic_DNA"/>
</dbReference>
<dbReference type="OrthoDB" id="7336460at2"/>
<evidence type="ECO:0000313" key="8">
    <source>
        <dbReference type="EMBL" id="SHJ09167.1"/>
    </source>
</evidence>
<evidence type="ECO:0000256" key="3">
    <source>
        <dbReference type="ARBA" id="ARBA00023125"/>
    </source>
</evidence>
<name>A0A1M6GGU9_9RHOB</name>
<dbReference type="InterPro" id="IPR009057">
    <property type="entry name" value="Homeodomain-like_sf"/>
</dbReference>
<dbReference type="InterPro" id="IPR001647">
    <property type="entry name" value="HTH_TetR"/>
</dbReference>
<reference evidence="9" key="1">
    <citation type="submission" date="2016-11" db="EMBL/GenBank/DDBJ databases">
        <authorList>
            <person name="Varghese N."/>
            <person name="Submissions S."/>
        </authorList>
    </citation>
    <scope>NUCLEOTIDE SEQUENCE [LARGE SCALE GENOMIC DNA]</scope>
    <source>
        <strain evidence="9">DSM 100564</strain>
    </source>
</reference>
<evidence type="ECO:0000256" key="2">
    <source>
        <dbReference type="ARBA" id="ARBA00023015"/>
    </source>
</evidence>
<dbReference type="PRINTS" id="PR00455">
    <property type="entry name" value="HTHTETR"/>
</dbReference>
<evidence type="ECO:0000256" key="6">
    <source>
        <dbReference type="SAM" id="MobiDB-lite"/>
    </source>
</evidence>